<name>A0A540MXB3_MALBA</name>
<accession>A0A540MXB3</accession>
<organism evidence="1 2">
    <name type="scientific">Malus baccata</name>
    <name type="common">Siberian crab apple</name>
    <name type="synonym">Pyrus baccata</name>
    <dbReference type="NCBI Taxonomy" id="106549"/>
    <lineage>
        <taxon>Eukaryota</taxon>
        <taxon>Viridiplantae</taxon>
        <taxon>Streptophyta</taxon>
        <taxon>Embryophyta</taxon>
        <taxon>Tracheophyta</taxon>
        <taxon>Spermatophyta</taxon>
        <taxon>Magnoliopsida</taxon>
        <taxon>eudicotyledons</taxon>
        <taxon>Gunneridae</taxon>
        <taxon>Pentapetalae</taxon>
        <taxon>rosids</taxon>
        <taxon>fabids</taxon>
        <taxon>Rosales</taxon>
        <taxon>Rosaceae</taxon>
        <taxon>Amygdaloideae</taxon>
        <taxon>Maleae</taxon>
        <taxon>Malus</taxon>
    </lineage>
</organism>
<dbReference type="Proteomes" id="UP000315295">
    <property type="component" value="Unassembled WGS sequence"/>
</dbReference>
<evidence type="ECO:0000313" key="2">
    <source>
        <dbReference type="Proteomes" id="UP000315295"/>
    </source>
</evidence>
<proteinExistence type="predicted"/>
<gene>
    <name evidence="1" type="ORF">C1H46_010996</name>
</gene>
<dbReference type="AlphaFoldDB" id="A0A540MXB3"/>
<sequence length="84" mass="9522">MIRGSTLHTQLQNINASIQLPVRFRHLTLSSFLLLSIINLLSLSLSPNLHSPPSFNFQKHRLQNPPFLHQNLQNSIGLQSKSNL</sequence>
<keyword evidence="2" id="KW-1185">Reference proteome</keyword>
<dbReference type="EMBL" id="VIEB01000155">
    <property type="protein sequence ID" value="TQE03431.1"/>
    <property type="molecule type" value="Genomic_DNA"/>
</dbReference>
<comment type="caution">
    <text evidence="1">The sequence shown here is derived from an EMBL/GenBank/DDBJ whole genome shotgun (WGS) entry which is preliminary data.</text>
</comment>
<evidence type="ECO:0000313" key="1">
    <source>
        <dbReference type="EMBL" id="TQE03431.1"/>
    </source>
</evidence>
<reference evidence="1 2" key="1">
    <citation type="journal article" date="2019" name="G3 (Bethesda)">
        <title>Sequencing of a Wild Apple (Malus baccata) Genome Unravels the Differences Between Cultivated and Wild Apple Species Regarding Disease Resistance and Cold Tolerance.</title>
        <authorList>
            <person name="Chen X."/>
        </authorList>
    </citation>
    <scope>NUCLEOTIDE SEQUENCE [LARGE SCALE GENOMIC DNA]</scope>
    <source>
        <strain evidence="2">cv. Shandingzi</strain>
        <tissue evidence="1">Leaves</tissue>
    </source>
</reference>
<protein>
    <submittedName>
        <fullName evidence="1">Uncharacterized protein</fullName>
    </submittedName>
</protein>